<dbReference type="PANTHER" id="PTHR43884:SF12">
    <property type="entry name" value="ISOVALERYL-COA DEHYDROGENASE, MITOCHONDRIAL-RELATED"/>
    <property type="match status" value="1"/>
</dbReference>
<dbReference type="PIRSF" id="PIRSF016578">
    <property type="entry name" value="HsaA"/>
    <property type="match status" value="1"/>
</dbReference>
<dbReference type="SUPFAM" id="SSF47203">
    <property type="entry name" value="Acyl-CoA dehydrogenase C-terminal domain-like"/>
    <property type="match status" value="1"/>
</dbReference>
<reference evidence="11 12" key="1">
    <citation type="submission" date="2019-11" db="EMBL/GenBank/DDBJ databases">
        <title>Genome sequences of 17 halophilic strains isolated from different environments.</title>
        <authorList>
            <person name="Furrow R.E."/>
        </authorList>
    </citation>
    <scope>NUCLEOTIDE SEQUENCE [LARGE SCALE GENOMIC DNA]</scope>
    <source>
        <strain evidence="11 12">22514_16_FS</strain>
    </source>
</reference>
<evidence type="ECO:0000259" key="9">
    <source>
        <dbReference type="Pfam" id="PF02770"/>
    </source>
</evidence>
<dbReference type="Gene3D" id="2.40.110.10">
    <property type="entry name" value="Butyryl-CoA Dehydrogenase, subunit A, domain 2"/>
    <property type="match status" value="1"/>
</dbReference>
<evidence type="ECO:0000313" key="12">
    <source>
        <dbReference type="Proteomes" id="UP000468638"/>
    </source>
</evidence>
<evidence type="ECO:0000256" key="3">
    <source>
        <dbReference type="ARBA" id="ARBA00022630"/>
    </source>
</evidence>
<dbReference type="InterPro" id="IPR009100">
    <property type="entry name" value="AcylCoA_DH/oxidase_NM_dom_sf"/>
</dbReference>
<dbReference type="FunFam" id="2.40.110.10:FF:000009">
    <property type="entry name" value="Acyl-CoA dehydrogenase"/>
    <property type="match status" value="1"/>
</dbReference>
<keyword evidence="3 7" id="KW-0285">Flavoprotein</keyword>
<dbReference type="PANTHER" id="PTHR43884">
    <property type="entry name" value="ACYL-COA DEHYDROGENASE"/>
    <property type="match status" value="1"/>
</dbReference>
<dbReference type="OrthoDB" id="9802447at2"/>
<evidence type="ECO:0000259" key="10">
    <source>
        <dbReference type="Pfam" id="PF02771"/>
    </source>
</evidence>
<comment type="catalytic activity">
    <reaction evidence="6">
        <text>a 2,3-saturated acyl-CoA + A = a 2,3-dehydroacyl-CoA + AH2</text>
        <dbReference type="Rhea" id="RHEA:48608"/>
        <dbReference type="ChEBI" id="CHEBI:13193"/>
        <dbReference type="ChEBI" id="CHEBI:17499"/>
        <dbReference type="ChEBI" id="CHEBI:60015"/>
        <dbReference type="ChEBI" id="CHEBI:65111"/>
    </reaction>
</comment>
<dbReference type="PROSITE" id="PS00073">
    <property type="entry name" value="ACYL_COA_DH_2"/>
    <property type="match status" value="1"/>
</dbReference>
<gene>
    <name evidence="11" type="ORF">GLW05_00495</name>
</gene>
<dbReference type="SUPFAM" id="SSF56645">
    <property type="entry name" value="Acyl-CoA dehydrogenase NM domain-like"/>
    <property type="match status" value="1"/>
</dbReference>
<evidence type="ECO:0000256" key="4">
    <source>
        <dbReference type="ARBA" id="ARBA00022827"/>
    </source>
</evidence>
<dbReference type="Pfam" id="PF00441">
    <property type="entry name" value="Acyl-CoA_dh_1"/>
    <property type="match status" value="1"/>
</dbReference>
<dbReference type="InterPro" id="IPR046373">
    <property type="entry name" value="Acyl-CoA_Oxase/DH_mid-dom_sf"/>
</dbReference>
<dbReference type="InterPro" id="IPR013786">
    <property type="entry name" value="AcylCoA_DH/ox_N"/>
</dbReference>
<evidence type="ECO:0000256" key="1">
    <source>
        <dbReference type="ARBA" id="ARBA00001974"/>
    </source>
</evidence>
<dbReference type="InterPro" id="IPR009075">
    <property type="entry name" value="AcylCo_DH/oxidase_C"/>
</dbReference>
<dbReference type="EMBL" id="WMEQ01000001">
    <property type="protein sequence ID" value="MYL32082.1"/>
    <property type="molecule type" value="Genomic_DNA"/>
</dbReference>
<evidence type="ECO:0000256" key="2">
    <source>
        <dbReference type="ARBA" id="ARBA00009347"/>
    </source>
</evidence>
<keyword evidence="5 7" id="KW-0560">Oxidoreductase</keyword>
<proteinExistence type="inferred from homology"/>
<organism evidence="11 12">
    <name type="scientific">Pontibacillus yanchengensis</name>
    <dbReference type="NCBI Taxonomy" id="462910"/>
    <lineage>
        <taxon>Bacteria</taxon>
        <taxon>Bacillati</taxon>
        <taxon>Bacillota</taxon>
        <taxon>Bacilli</taxon>
        <taxon>Bacillales</taxon>
        <taxon>Bacillaceae</taxon>
        <taxon>Pontibacillus</taxon>
    </lineage>
</organism>
<dbReference type="InterPro" id="IPR036250">
    <property type="entry name" value="AcylCo_DH-like_C"/>
</dbReference>
<feature type="domain" description="Acyl-CoA dehydrogenase/oxidase C-terminal" evidence="8">
    <location>
        <begin position="232"/>
        <end position="380"/>
    </location>
</feature>
<dbReference type="FunFam" id="1.10.540.10:FF:000002">
    <property type="entry name" value="Acyl-CoA dehydrogenase FadE19"/>
    <property type="match status" value="1"/>
</dbReference>
<dbReference type="Pfam" id="PF02771">
    <property type="entry name" value="Acyl-CoA_dh_N"/>
    <property type="match status" value="1"/>
</dbReference>
<sequence length="382" mass="42864">MTYSPYFTEEHEQLRKTIRKFVEKEVAPYVDEWEERGEFPRDIFKRMGDLGFLGTKYPEEVGGQGWDYFAGIVMAEEIGKCGAGGFPMAVAVQTDMATPPILQFGTPDQHERFLKPALQGEKIASIGISEPNHGSDVASIQTRARRDGDEWVINGSKTYITNGPRADFVTLVTRTSDEPGYKGISLFLVESDRPGFSVSKKLEKVGMRSSDTAELIFEDVRVPHENLLGEEGKGFAQIMWQLQGERMVGAAGAIGMAEYAYELAREYAKTREAFETSINNFQVISHLLVDMKTEIEICKELTYATAYRFARGEIPSKEISMAKMSAAKTAFWVADRAIQVFGGSGYMMENPVQRIWRDSRVYRIGGGTDEVMKEIISKQIDL</sequence>
<dbReference type="GO" id="GO:0050660">
    <property type="term" value="F:flavin adenine dinucleotide binding"/>
    <property type="evidence" value="ECO:0007669"/>
    <property type="project" value="InterPro"/>
</dbReference>
<name>A0A6I4ZW48_9BACI</name>
<dbReference type="Proteomes" id="UP000468638">
    <property type="component" value="Unassembled WGS sequence"/>
</dbReference>
<evidence type="ECO:0000259" key="8">
    <source>
        <dbReference type="Pfam" id="PF00441"/>
    </source>
</evidence>
<evidence type="ECO:0000256" key="7">
    <source>
        <dbReference type="RuleBase" id="RU362125"/>
    </source>
</evidence>
<evidence type="ECO:0000256" key="6">
    <source>
        <dbReference type="ARBA" id="ARBA00052546"/>
    </source>
</evidence>
<dbReference type="InterPro" id="IPR006091">
    <property type="entry name" value="Acyl-CoA_Oxase/DH_mid-dom"/>
</dbReference>
<feature type="domain" description="Acyl-CoA dehydrogenase/oxidase N-terminal" evidence="10">
    <location>
        <begin position="8"/>
        <end position="121"/>
    </location>
</feature>
<comment type="caution">
    <text evidence="11">The sequence shown here is derived from an EMBL/GenBank/DDBJ whole genome shotgun (WGS) entry which is preliminary data.</text>
</comment>
<dbReference type="FunFam" id="1.20.140.10:FF:000001">
    <property type="entry name" value="Acyl-CoA dehydrogenase"/>
    <property type="match status" value="1"/>
</dbReference>
<keyword evidence="4 7" id="KW-0274">FAD</keyword>
<dbReference type="Pfam" id="PF02770">
    <property type="entry name" value="Acyl-CoA_dh_M"/>
    <property type="match status" value="1"/>
</dbReference>
<accession>A0A6I4ZW48</accession>
<dbReference type="InterPro" id="IPR037069">
    <property type="entry name" value="AcylCoA_DH/ox_N_sf"/>
</dbReference>
<dbReference type="Gene3D" id="1.20.140.10">
    <property type="entry name" value="Butyryl-CoA Dehydrogenase, subunit A, domain 3"/>
    <property type="match status" value="1"/>
</dbReference>
<feature type="domain" description="Acyl-CoA oxidase/dehydrogenase middle" evidence="9">
    <location>
        <begin position="126"/>
        <end position="220"/>
    </location>
</feature>
<protein>
    <submittedName>
        <fullName evidence="11">Acyl-CoA dehydrogenase</fullName>
    </submittedName>
</protein>
<dbReference type="Gene3D" id="1.10.540.10">
    <property type="entry name" value="Acyl-CoA dehydrogenase/oxidase, N-terminal domain"/>
    <property type="match status" value="1"/>
</dbReference>
<evidence type="ECO:0000256" key="5">
    <source>
        <dbReference type="ARBA" id="ARBA00023002"/>
    </source>
</evidence>
<dbReference type="InterPro" id="IPR006089">
    <property type="entry name" value="Acyl-CoA_DH_CS"/>
</dbReference>
<dbReference type="GO" id="GO:0003995">
    <property type="term" value="F:acyl-CoA dehydrogenase activity"/>
    <property type="evidence" value="ECO:0007669"/>
    <property type="project" value="InterPro"/>
</dbReference>
<comment type="cofactor">
    <cofactor evidence="1 7">
        <name>FAD</name>
        <dbReference type="ChEBI" id="CHEBI:57692"/>
    </cofactor>
</comment>
<comment type="similarity">
    <text evidence="2 7">Belongs to the acyl-CoA dehydrogenase family.</text>
</comment>
<dbReference type="RefSeq" id="WP_160847402.1">
    <property type="nucleotide sequence ID" value="NZ_WMEQ01000001.1"/>
</dbReference>
<dbReference type="AlphaFoldDB" id="A0A6I4ZW48"/>
<evidence type="ECO:0000313" key="11">
    <source>
        <dbReference type="EMBL" id="MYL32082.1"/>
    </source>
</evidence>